<proteinExistence type="inferred from homology"/>
<dbReference type="InterPro" id="IPR036510">
    <property type="entry name" value="Ribosomal_bS20_sf"/>
</dbReference>
<dbReference type="AlphaFoldDB" id="A0A4D6WT08"/>
<accession>A0A4D6WT08</accession>
<dbReference type="PANTHER" id="PTHR33398">
    <property type="entry name" value="30S RIBOSOMAL PROTEIN S20"/>
    <property type="match status" value="1"/>
</dbReference>
<keyword evidence="4 6" id="KW-0689">Ribosomal protein</keyword>
<evidence type="ECO:0000313" key="6">
    <source>
        <dbReference type="EMBL" id="QCI05718.1"/>
    </source>
</evidence>
<keyword evidence="5" id="KW-0687">Ribonucleoprotein</keyword>
<evidence type="ECO:0000256" key="1">
    <source>
        <dbReference type="ARBA" id="ARBA00007634"/>
    </source>
</evidence>
<dbReference type="GO" id="GO:0015935">
    <property type="term" value="C:small ribosomal subunit"/>
    <property type="evidence" value="ECO:0007669"/>
    <property type="project" value="TreeGrafter"/>
</dbReference>
<dbReference type="GO" id="GO:0006412">
    <property type="term" value="P:translation"/>
    <property type="evidence" value="ECO:0007669"/>
    <property type="project" value="InterPro"/>
</dbReference>
<comment type="similarity">
    <text evidence="1">Belongs to the bacterial ribosomal protein bS20 family.</text>
</comment>
<keyword evidence="2" id="KW-0699">rRNA-binding</keyword>
<reference evidence="6" key="2">
    <citation type="submission" date="2019-04" db="EMBL/GenBank/DDBJ databases">
        <authorList>
            <person name="Pasella M."/>
        </authorList>
    </citation>
    <scope>NUCLEOTIDE SEQUENCE</scope>
    <source>
        <strain evidence="6">PD2928_6</strain>
    </source>
</reference>
<dbReference type="PANTHER" id="PTHR33398:SF1">
    <property type="entry name" value="SMALL RIBOSOMAL SUBUNIT PROTEIN BS20C"/>
    <property type="match status" value="1"/>
</dbReference>
<dbReference type="InterPro" id="IPR002583">
    <property type="entry name" value="Ribosomal_bS20"/>
</dbReference>
<keyword evidence="3" id="KW-0694">RNA-binding</keyword>
<dbReference type="Gene3D" id="1.20.58.110">
    <property type="entry name" value="Ribosomal protein S20"/>
    <property type="match status" value="1"/>
</dbReference>
<dbReference type="GO" id="GO:0003735">
    <property type="term" value="F:structural constituent of ribosome"/>
    <property type="evidence" value="ECO:0007669"/>
    <property type="project" value="InterPro"/>
</dbReference>
<evidence type="ECO:0000256" key="4">
    <source>
        <dbReference type="ARBA" id="ARBA00022980"/>
    </source>
</evidence>
<sequence>MQKNLSVLKKNRITLRNRYLNKKYKSGIKISVKKLLISIKNAENIVENLSIVYKKIDKAVKKGVIHKNTAARKKSRLVKMIKYDLNKL</sequence>
<geneLocation type="plastid" evidence="6"/>
<protein>
    <submittedName>
        <fullName evidence="6">Ribosomal protein S20</fullName>
    </submittedName>
</protein>
<dbReference type="GO" id="GO:0070181">
    <property type="term" value="F:small ribosomal subunit rRNA binding"/>
    <property type="evidence" value="ECO:0007669"/>
    <property type="project" value="TreeGrafter"/>
</dbReference>
<name>A0A4D6WT08_9FLOR</name>
<organism evidence="6">
    <name type="scientific">Cryptopleura ramosa</name>
    <dbReference type="NCBI Taxonomy" id="131094"/>
    <lineage>
        <taxon>Eukaryota</taxon>
        <taxon>Rhodophyta</taxon>
        <taxon>Florideophyceae</taxon>
        <taxon>Rhodymeniophycidae</taxon>
        <taxon>Ceramiales</taxon>
        <taxon>Delesseriaceae</taxon>
        <taxon>Cryptopleura</taxon>
    </lineage>
</organism>
<dbReference type="HAMAP" id="MF_00500">
    <property type="entry name" value="Ribosomal_bS20"/>
    <property type="match status" value="1"/>
</dbReference>
<dbReference type="SUPFAM" id="SSF46992">
    <property type="entry name" value="Ribosomal protein S20"/>
    <property type="match status" value="1"/>
</dbReference>
<dbReference type="Pfam" id="PF01649">
    <property type="entry name" value="Ribosomal_S20p"/>
    <property type="match status" value="1"/>
</dbReference>
<evidence type="ECO:0000256" key="2">
    <source>
        <dbReference type="ARBA" id="ARBA00022730"/>
    </source>
</evidence>
<evidence type="ECO:0000256" key="5">
    <source>
        <dbReference type="ARBA" id="ARBA00023274"/>
    </source>
</evidence>
<gene>
    <name evidence="6" type="primary">rps20</name>
</gene>
<keyword evidence="6" id="KW-0934">Plastid</keyword>
<reference evidence="6" key="1">
    <citation type="journal article" date="2019" name="Mol. Phylogenet. Evol.">
        <title>Morphological evolution and classification of the red algal order Ceramiales inferred using plastid phylogenomics.</title>
        <authorList>
            <person name="Diaz-Tapia P."/>
            <person name="Pasella M.M."/>
            <person name="Verbruggen H."/>
            <person name="Maggs C.A."/>
        </authorList>
    </citation>
    <scope>NUCLEOTIDE SEQUENCE</scope>
    <source>
        <strain evidence="6">PD2928_6</strain>
    </source>
</reference>
<dbReference type="NCBIfam" id="TIGR00029">
    <property type="entry name" value="S20"/>
    <property type="match status" value="1"/>
</dbReference>
<dbReference type="EMBL" id="MK814638">
    <property type="protein sequence ID" value="QCI05718.1"/>
    <property type="molecule type" value="Genomic_DNA"/>
</dbReference>
<evidence type="ECO:0000256" key="3">
    <source>
        <dbReference type="ARBA" id="ARBA00022884"/>
    </source>
</evidence>